<accession>A0ABW4AYG8</accession>
<feature type="region of interest" description="Disordered" evidence="1">
    <location>
        <begin position="243"/>
        <end position="263"/>
    </location>
</feature>
<evidence type="ECO:0008006" key="4">
    <source>
        <dbReference type="Google" id="ProtNLM"/>
    </source>
</evidence>
<dbReference type="Proteomes" id="UP001597059">
    <property type="component" value="Unassembled WGS sequence"/>
</dbReference>
<organism evidence="2 3">
    <name type="scientific">Rhodanobacter aciditrophus</name>
    <dbReference type="NCBI Taxonomy" id="1623218"/>
    <lineage>
        <taxon>Bacteria</taxon>
        <taxon>Pseudomonadati</taxon>
        <taxon>Pseudomonadota</taxon>
        <taxon>Gammaproteobacteria</taxon>
        <taxon>Lysobacterales</taxon>
        <taxon>Rhodanobacteraceae</taxon>
        <taxon>Rhodanobacter</taxon>
    </lineage>
</organism>
<evidence type="ECO:0000313" key="3">
    <source>
        <dbReference type="Proteomes" id="UP001597059"/>
    </source>
</evidence>
<evidence type="ECO:0000313" key="2">
    <source>
        <dbReference type="EMBL" id="MFD1383034.1"/>
    </source>
</evidence>
<dbReference type="RefSeq" id="WP_377366211.1">
    <property type="nucleotide sequence ID" value="NZ_JBHTMN010000007.1"/>
</dbReference>
<protein>
    <recommendedName>
        <fullName evidence="4">Restriction endonuclease</fullName>
    </recommendedName>
</protein>
<reference evidence="3" key="1">
    <citation type="journal article" date="2019" name="Int. J. Syst. Evol. Microbiol.">
        <title>The Global Catalogue of Microorganisms (GCM) 10K type strain sequencing project: providing services to taxonomists for standard genome sequencing and annotation.</title>
        <authorList>
            <consortium name="The Broad Institute Genomics Platform"/>
            <consortium name="The Broad Institute Genome Sequencing Center for Infectious Disease"/>
            <person name="Wu L."/>
            <person name="Ma J."/>
        </authorList>
    </citation>
    <scope>NUCLEOTIDE SEQUENCE [LARGE SCALE GENOMIC DNA]</scope>
    <source>
        <strain evidence="3">JCM 30774</strain>
    </source>
</reference>
<gene>
    <name evidence="2" type="ORF">ACFQ45_06635</name>
</gene>
<name>A0ABW4AYG8_9GAMM</name>
<feature type="compositionally biased region" description="Polar residues" evidence="1">
    <location>
        <begin position="254"/>
        <end position="263"/>
    </location>
</feature>
<dbReference type="EMBL" id="JBHTMN010000007">
    <property type="protein sequence ID" value="MFD1383034.1"/>
    <property type="molecule type" value="Genomic_DNA"/>
</dbReference>
<sequence>MNWKDWTAALEKAVNSQIEACFEEREDGRWDENIITADILRALKKLHKDPVKVEDIYRSTSWNAYKLKGTSEKTHGDIALIVKIHLESGKSVEGVAFLEAKRITYGSKILSGSFSSIKWDRLKQYSESSPAHYTILYDYLPIGKKPTPLCRSMVTVHLLALNEKHRGIYKHSENISELLGYRLLMGHGLDYRDSIVLSAAGFTDSEIRYKYVVTADVIVSHTLELVVDNDPVLVNREKYGDIDSPEVKSKQEYNNDNGPSFGP</sequence>
<proteinExistence type="predicted"/>
<keyword evidence="3" id="KW-1185">Reference proteome</keyword>
<evidence type="ECO:0000256" key="1">
    <source>
        <dbReference type="SAM" id="MobiDB-lite"/>
    </source>
</evidence>
<comment type="caution">
    <text evidence="2">The sequence shown here is derived from an EMBL/GenBank/DDBJ whole genome shotgun (WGS) entry which is preliminary data.</text>
</comment>
<feature type="compositionally biased region" description="Basic and acidic residues" evidence="1">
    <location>
        <begin position="243"/>
        <end position="253"/>
    </location>
</feature>